<keyword evidence="1" id="KW-0472">Membrane</keyword>
<accession>A0AA36MFP3</accession>
<name>A0AA36MFP3_CYLNA</name>
<protein>
    <submittedName>
        <fullName evidence="2">Uncharacterized protein</fullName>
    </submittedName>
</protein>
<sequence>MQLVVSLIYADQGRLRPVQIFRLSVYLPVSSGLFLSSLVIGNALNNEKITRDIDREKCSRPYHIYPFHPLHSFSVKAKLPSFHF</sequence>
<gene>
    <name evidence="2" type="ORF">CYNAS_LOCUS20508</name>
</gene>
<evidence type="ECO:0000313" key="2">
    <source>
        <dbReference type="EMBL" id="CAJ0608525.1"/>
    </source>
</evidence>
<organism evidence="2 3">
    <name type="scientific">Cylicocyclus nassatus</name>
    <name type="common">Nematode worm</name>
    <dbReference type="NCBI Taxonomy" id="53992"/>
    <lineage>
        <taxon>Eukaryota</taxon>
        <taxon>Metazoa</taxon>
        <taxon>Ecdysozoa</taxon>
        <taxon>Nematoda</taxon>
        <taxon>Chromadorea</taxon>
        <taxon>Rhabditida</taxon>
        <taxon>Rhabditina</taxon>
        <taxon>Rhabditomorpha</taxon>
        <taxon>Strongyloidea</taxon>
        <taxon>Strongylidae</taxon>
        <taxon>Cylicocyclus</taxon>
    </lineage>
</organism>
<dbReference type="EMBL" id="CATQJL010000316">
    <property type="protein sequence ID" value="CAJ0608525.1"/>
    <property type="molecule type" value="Genomic_DNA"/>
</dbReference>
<evidence type="ECO:0000313" key="3">
    <source>
        <dbReference type="Proteomes" id="UP001176961"/>
    </source>
</evidence>
<feature type="transmembrane region" description="Helical" evidence="1">
    <location>
        <begin position="20"/>
        <end position="41"/>
    </location>
</feature>
<dbReference type="AlphaFoldDB" id="A0AA36MFP3"/>
<keyword evidence="1" id="KW-0812">Transmembrane</keyword>
<reference evidence="2" key="1">
    <citation type="submission" date="2023-07" db="EMBL/GenBank/DDBJ databases">
        <authorList>
            <consortium name="CYATHOMIX"/>
        </authorList>
    </citation>
    <scope>NUCLEOTIDE SEQUENCE</scope>
    <source>
        <strain evidence="2">N/A</strain>
    </source>
</reference>
<evidence type="ECO:0000256" key="1">
    <source>
        <dbReference type="SAM" id="Phobius"/>
    </source>
</evidence>
<comment type="caution">
    <text evidence="2">The sequence shown here is derived from an EMBL/GenBank/DDBJ whole genome shotgun (WGS) entry which is preliminary data.</text>
</comment>
<keyword evidence="1" id="KW-1133">Transmembrane helix</keyword>
<keyword evidence="3" id="KW-1185">Reference proteome</keyword>
<dbReference type="Proteomes" id="UP001176961">
    <property type="component" value="Unassembled WGS sequence"/>
</dbReference>
<proteinExistence type="predicted"/>